<dbReference type="PROSITE" id="PS50157">
    <property type="entry name" value="ZINC_FINGER_C2H2_2"/>
    <property type="match status" value="3"/>
</dbReference>
<gene>
    <name evidence="10" type="ORF">GGI25_002538</name>
</gene>
<dbReference type="FunFam" id="3.30.160.60:FF:000125">
    <property type="entry name" value="Putative zinc finger protein 143"/>
    <property type="match status" value="1"/>
</dbReference>
<keyword evidence="3" id="KW-0677">Repeat</keyword>
<feature type="domain" description="C2H2-type" evidence="9">
    <location>
        <begin position="917"/>
        <end position="945"/>
    </location>
</feature>
<comment type="caution">
    <text evidence="10">The sequence shown here is derived from an EMBL/GenBank/DDBJ whole genome shotgun (WGS) entry which is preliminary data.</text>
</comment>
<organism evidence="10 11">
    <name type="scientific">Coemansia spiralis</name>
    <dbReference type="NCBI Taxonomy" id="417178"/>
    <lineage>
        <taxon>Eukaryota</taxon>
        <taxon>Fungi</taxon>
        <taxon>Fungi incertae sedis</taxon>
        <taxon>Zoopagomycota</taxon>
        <taxon>Kickxellomycotina</taxon>
        <taxon>Kickxellomycetes</taxon>
        <taxon>Kickxellales</taxon>
        <taxon>Kickxellaceae</taxon>
        <taxon>Coemansia</taxon>
    </lineage>
</organism>
<evidence type="ECO:0000256" key="5">
    <source>
        <dbReference type="ARBA" id="ARBA00022833"/>
    </source>
</evidence>
<evidence type="ECO:0000256" key="7">
    <source>
        <dbReference type="PROSITE-ProRule" id="PRU00042"/>
    </source>
</evidence>
<dbReference type="GO" id="GO:0005634">
    <property type="term" value="C:nucleus"/>
    <property type="evidence" value="ECO:0007669"/>
    <property type="project" value="UniProtKB-SubCell"/>
</dbReference>
<dbReference type="OrthoDB" id="8922241at2759"/>
<feature type="domain" description="C2H2-type" evidence="9">
    <location>
        <begin position="859"/>
        <end position="888"/>
    </location>
</feature>
<proteinExistence type="predicted"/>
<keyword evidence="5" id="KW-0862">Zinc</keyword>
<sequence>MDSTTGIYQHSQAPTGLYPMGMSNGSRGATTVNDHNSNTSAGSPNTSNSAAVNMAMNHMVGGGSHSAGVALSLSTALPPSHVATTCDAMPVSCYTPGSVGLSQASTVPSQGASIPFSSSPSVLIESSCFQPIGLETIALDQNGCPMYNTVPQHHNSGNIMGNEQHHHQQQPDCVTPISGIPSGSYSPFSATATGPTSYVPSNARVPVFGDPAAPSATPAYQTNVSSFNLSFGYPSQPRDTMGPMLFDTHPLGMFNGHSQFNDMHGYTSPMAPSHIGVGFVPSTPLSAGASFPSQPMPASSSSNPNVVPASNPHLDTNFTQQCYSGGSSASDAAVAAAAAVTTTMPPSSTPYAVQAASSSLELPPFTSSSFAAAAAVASPLGMISSAPADILEFPADSLRVPADERCSSSQGMATSSSARAGFASSGTSAKGSSSRRGRLHTGTTEHRYRRKSVLDASDLVIATASKTSCVAAASLGGSSNDSSAGHGARCASSALCDSQPFRYEHVFSVNDKPDAMPPSSSSSVNMDIAANTTAPSAVPRHLQAQHILGSMPISTVTDAAAAAAAAVAAAAINTSPPTFDKSNMPISLGFDIRSPTFSPSAMHGGNCSNDLKPMVTHGKGYARRTASSSSAALRMSACQNNALGLGNVNMAMSSVVDTPPLTAPCSEDEDDLNRALSSRKPSQNFADMVGVQIGSIAHQSSLMSYLEAQAAAAEFTGIPSTMYPMGHHHHHLHSHEANPFCNGNNANKALIGDGISCSVNPADISGITVHAQMTSGNLTTTSAPPSRKRGRKNNASGRGAGQDIGASETSTSASSAKRRKTSGVPGSQSACRRSHGSSGARKEGSERSNDNESSSCSEIKCPHPECDKSFTRKYNLKSHERTHTDERPYQCDICDQRFSRNHDLKRHKKIHTGARPFLCQFCGRGFARADALSRHTSKGPTCKRTAAAARGKASVAASSAGTVAHSLSPSLPPSSSSLLAFSAAAMAVSAASAGSPVSRPSLPSTAAGSIIIASQPQ</sequence>
<dbReference type="SUPFAM" id="SSF57667">
    <property type="entry name" value="beta-beta-alpha zinc fingers"/>
    <property type="match status" value="2"/>
</dbReference>
<feature type="compositionally biased region" description="Basic and acidic residues" evidence="8">
    <location>
        <begin position="840"/>
        <end position="850"/>
    </location>
</feature>
<evidence type="ECO:0000256" key="2">
    <source>
        <dbReference type="ARBA" id="ARBA00022723"/>
    </source>
</evidence>
<dbReference type="FunFam" id="3.30.160.60:FF:001666">
    <property type="entry name" value="MDS1 and EVI1 complex locus"/>
    <property type="match status" value="1"/>
</dbReference>
<dbReference type="SMART" id="SM00355">
    <property type="entry name" value="ZnF_C2H2"/>
    <property type="match status" value="3"/>
</dbReference>
<keyword evidence="2" id="KW-0479">Metal-binding</keyword>
<accession>A0A9W8G9W5</accession>
<dbReference type="PANTHER" id="PTHR24394:SF44">
    <property type="entry name" value="ZINC FINGER PROTEIN 271-LIKE"/>
    <property type="match status" value="1"/>
</dbReference>
<keyword evidence="4 7" id="KW-0863">Zinc-finger</keyword>
<comment type="subcellular location">
    <subcellularLocation>
        <location evidence="1">Nucleus</location>
    </subcellularLocation>
</comment>
<evidence type="ECO:0000256" key="6">
    <source>
        <dbReference type="ARBA" id="ARBA00023242"/>
    </source>
</evidence>
<feature type="compositionally biased region" description="Polar residues" evidence="8">
    <location>
        <begin position="775"/>
        <end position="784"/>
    </location>
</feature>
<feature type="region of interest" description="Disordered" evidence="8">
    <location>
        <begin position="775"/>
        <end position="858"/>
    </location>
</feature>
<dbReference type="Proteomes" id="UP001151518">
    <property type="component" value="Unassembled WGS sequence"/>
</dbReference>
<evidence type="ECO:0000256" key="1">
    <source>
        <dbReference type="ARBA" id="ARBA00004123"/>
    </source>
</evidence>
<feature type="compositionally biased region" description="Polar residues" evidence="8">
    <location>
        <begin position="23"/>
        <end position="48"/>
    </location>
</feature>
<dbReference type="Pfam" id="PF00096">
    <property type="entry name" value="zf-C2H2"/>
    <property type="match status" value="2"/>
</dbReference>
<feature type="compositionally biased region" description="Polar residues" evidence="8">
    <location>
        <begin position="1"/>
        <end position="14"/>
    </location>
</feature>
<dbReference type="AlphaFoldDB" id="A0A9W8G9W5"/>
<feature type="compositionally biased region" description="Low complexity" evidence="8">
    <location>
        <begin position="407"/>
        <end position="432"/>
    </location>
</feature>
<evidence type="ECO:0000259" key="9">
    <source>
        <dbReference type="PROSITE" id="PS50157"/>
    </source>
</evidence>
<feature type="region of interest" description="Disordered" evidence="8">
    <location>
        <begin position="402"/>
        <end position="449"/>
    </location>
</feature>
<evidence type="ECO:0000313" key="11">
    <source>
        <dbReference type="Proteomes" id="UP001151518"/>
    </source>
</evidence>
<feature type="domain" description="C2H2-type" evidence="9">
    <location>
        <begin position="889"/>
        <end position="916"/>
    </location>
</feature>
<keyword evidence="6" id="KW-0539">Nucleus</keyword>
<evidence type="ECO:0000256" key="3">
    <source>
        <dbReference type="ARBA" id="ARBA00022737"/>
    </source>
</evidence>
<reference evidence="10" key="1">
    <citation type="submission" date="2022-07" db="EMBL/GenBank/DDBJ databases">
        <title>Phylogenomic reconstructions and comparative analyses of Kickxellomycotina fungi.</title>
        <authorList>
            <person name="Reynolds N.K."/>
            <person name="Stajich J.E."/>
            <person name="Barry K."/>
            <person name="Grigoriev I.V."/>
            <person name="Crous P."/>
            <person name="Smith M.E."/>
        </authorList>
    </citation>
    <scope>NUCLEOTIDE SEQUENCE</scope>
    <source>
        <strain evidence="10">NRRL 3115</strain>
    </source>
</reference>
<evidence type="ECO:0000256" key="8">
    <source>
        <dbReference type="SAM" id="MobiDB-lite"/>
    </source>
</evidence>
<name>A0A9W8G9W5_9FUNG</name>
<dbReference type="GO" id="GO:0000981">
    <property type="term" value="F:DNA-binding transcription factor activity, RNA polymerase II-specific"/>
    <property type="evidence" value="ECO:0007669"/>
    <property type="project" value="TreeGrafter"/>
</dbReference>
<dbReference type="GO" id="GO:0008270">
    <property type="term" value="F:zinc ion binding"/>
    <property type="evidence" value="ECO:0007669"/>
    <property type="project" value="UniProtKB-KW"/>
</dbReference>
<dbReference type="PANTHER" id="PTHR24394">
    <property type="entry name" value="ZINC FINGER PROTEIN"/>
    <property type="match status" value="1"/>
</dbReference>
<dbReference type="InterPro" id="IPR036236">
    <property type="entry name" value="Znf_C2H2_sf"/>
</dbReference>
<feature type="region of interest" description="Disordered" evidence="8">
    <location>
        <begin position="1"/>
        <end position="48"/>
    </location>
</feature>
<protein>
    <recommendedName>
        <fullName evidence="9">C2H2-type domain-containing protein</fullName>
    </recommendedName>
</protein>
<evidence type="ECO:0000256" key="4">
    <source>
        <dbReference type="ARBA" id="ARBA00022771"/>
    </source>
</evidence>
<dbReference type="Gene3D" id="3.30.160.60">
    <property type="entry name" value="Classic Zinc Finger"/>
    <property type="match status" value="3"/>
</dbReference>
<dbReference type="EMBL" id="JANBTW010000023">
    <property type="protein sequence ID" value="KAJ2678187.1"/>
    <property type="molecule type" value="Genomic_DNA"/>
</dbReference>
<dbReference type="InterPro" id="IPR013087">
    <property type="entry name" value="Znf_C2H2_type"/>
</dbReference>
<dbReference type="PROSITE" id="PS00028">
    <property type="entry name" value="ZINC_FINGER_C2H2_1"/>
    <property type="match status" value="2"/>
</dbReference>
<evidence type="ECO:0000313" key="10">
    <source>
        <dbReference type="EMBL" id="KAJ2678187.1"/>
    </source>
</evidence>
<feature type="compositionally biased region" description="Low complexity" evidence="8">
    <location>
        <begin position="806"/>
        <end position="815"/>
    </location>
</feature>